<dbReference type="Pfam" id="PF13759">
    <property type="entry name" value="2OG-FeII_Oxy_5"/>
    <property type="match status" value="1"/>
</dbReference>
<comment type="caution">
    <text evidence="1">The sequence shown here is derived from an EMBL/GenBank/DDBJ whole genome shotgun (WGS) entry which is preliminary data.</text>
</comment>
<proteinExistence type="predicted"/>
<sequence>MLLRARAAEHLLWATPVASERVPNGDRIAHNLTDAALEAFDAFCVARARCVTATTEPPWCERDQLLNDAFFAYQQRHPIDLRAVGDAFSAATAAFATYANRPIVAPTCWASVHANASYHPLHTHARASVSGVFFASVPKDAGGLVLMDPRGGFLPPFQRTVKLAPSVGELHLFPSWLPHLVEPTRGAEPRVSVSCNRPGDWAELADVNIQLA</sequence>
<dbReference type="Proteomes" id="UP001230188">
    <property type="component" value="Unassembled WGS sequence"/>
</dbReference>
<dbReference type="Gene3D" id="2.60.120.620">
    <property type="entry name" value="q2cbj1_9rhob like domain"/>
    <property type="match status" value="1"/>
</dbReference>
<dbReference type="EMBL" id="JAQMWT010000028">
    <property type="protein sequence ID" value="KAJ8613545.1"/>
    <property type="molecule type" value="Genomic_DNA"/>
</dbReference>
<dbReference type="AlphaFoldDB" id="A0AAD7UNZ7"/>
<dbReference type="InterPro" id="IPR012668">
    <property type="entry name" value="CHP02466"/>
</dbReference>
<name>A0AAD7UNZ7_9STRA</name>
<evidence type="ECO:0000313" key="2">
    <source>
        <dbReference type="Proteomes" id="UP001230188"/>
    </source>
</evidence>
<evidence type="ECO:0008006" key="3">
    <source>
        <dbReference type="Google" id="ProtNLM"/>
    </source>
</evidence>
<accession>A0AAD7UNZ7</accession>
<protein>
    <recommendedName>
        <fullName evidence="3">Prolyl 4-hydroxylase alpha subunit Fe(2+) 2OG dioxygenase domain-containing protein</fullName>
    </recommendedName>
</protein>
<evidence type="ECO:0000313" key="1">
    <source>
        <dbReference type="EMBL" id="KAJ8613545.1"/>
    </source>
</evidence>
<reference evidence="1" key="1">
    <citation type="submission" date="2023-01" db="EMBL/GenBank/DDBJ databases">
        <title>Metagenome sequencing of chrysophaentin producing Chrysophaeum taylorii.</title>
        <authorList>
            <person name="Davison J."/>
            <person name="Bewley C."/>
        </authorList>
    </citation>
    <scope>NUCLEOTIDE SEQUENCE</scope>
    <source>
        <strain evidence="1">NIES-1699</strain>
    </source>
</reference>
<gene>
    <name evidence="1" type="ORF">CTAYLR_002178</name>
</gene>
<keyword evidence="2" id="KW-1185">Reference proteome</keyword>
<organism evidence="1 2">
    <name type="scientific">Chrysophaeum taylorii</name>
    <dbReference type="NCBI Taxonomy" id="2483200"/>
    <lineage>
        <taxon>Eukaryota</taxon>
        <taxon>Sar</taxon>
        <taxon>Stramenopiles</taxon>
        <taxon>Ochrophyta</taxon>
        <taxon>Pelagophyceae</taxon>
        <taxon>Pelagomonadales</taxon>
        <taxon>Pelagomonadaceae</taxon>
        <taxon>Chrysophaeum</taxon>
    </lineage>
</organism>